<protein>
    <recommendedName>
        <fullName evidence="3">Bzip transcription factor</fullName>
    </recommendedName>
</protein>
<dbReference type="Proteomes" id="UP000198211">
    <property type="component" value="Unassembled WGS sequence"/>
</dbReference>
<gene>
    <name evidence="1" type="ORF">PHMEG_0009593</name>
</gene>
<evidence type="ECO:0000313" key="2">
    <source>
        <dbReference type="Proteomes" id="UP000198211"/>
    </source>
</evidence>
<accession>A0A225WG47</accession>
<comment type="caution">
    <text evidence="1">The sequence shown here is derived from an EMBL/GenBank/DDBJ whole genome shotgun (WGS) entry which is preliminary data.</text>
</comment>
<dbReference type="EMBL" id="NBNE01000905">
    <property type="protein sequence ID" value="OWZ16595.1"/>
    <property type="molecule type" value="Genomic_DNA"/>
</dbReference>
<dbReference type="OrthoDB" id="118383at2759"/>
<evidence type="ECO:0008006" key="3">
    <source>
        <dbReference type="Google" id="ProtNLM"/>
    </source>
</evidence>
<organism evidence="1 2">
    <name type="scientific">Phytophthora megakarya</name>
    <dbReference type="NCBI Taxonomy" id="4795"/>
    <lineage>
        <taxon>Eukaryota</taxon>
        <taxon>Sar</taxon>
        <taxon>Stramenopiles</taxon>
        <taxon>Oomycota</taxon>
        <taxon>Peronosporomycetes</taxon>
        <taxon>Peronosporales</taxon>
        <taxon>Peronosporaceae</taxon>
        <taxon>Phytophthora</taxon>
    </lineage>
</organism>
<name>A0A225WG47_9STRA</name>
<keyword evidence="2" id="KW-1185">Reference proteome</keyword>
<evidence type="ECO:0000313" key="1">
    <source>
        <dbReference type="EMBL" id="OWZ16595.1"/>
    </source>
</evidence>
<dbReference type="CDD" id="cd14686">
    <property type="entry name" value="bZIP"/>
    <property type="match status" value="1"/>
</dbReference>
<proteinExistence type="predicted"/>
<dbReference type="AlphaFoldDB" id="A0A225WG47"/>
<sequence length="284" mass="31793">MHHLQPPWYPYPVQGKSITPRSTGPDTLLSQSYDLKLSLNGIVAAKKENRRLRGRINQRRYRKNQAKKIMGMQHDITLLRQEIDMYTMRLSVPWGNLVVNPKAWGIVAEYYCFVGRGISVSGSPTSSATHPNTMIRSQYPVETVLQYFQTILIPRVISSAGVGIEAHLEEWKTLSAIFPDFNMNIVRMEEGSSGEVVVTSKAVLSFSEKAFRSANSAADKLLGRKLKIFTVAHFIWDTTVARVAEIRFQADMISPLLRVLGSLDLVANIFSSARVSPEGQIIVA</sequence>
<reference evidence="2" key="1">
    <citation type="submission" date="2017-03" db="EMBL/GenBank/DDBJ databases">
        <title>Phytopthora megakarya and P. palmivora, two closely related causual agents of cacao black pod achieved similar genome size and gene model numbers by different mechanisms.</title>
        <authorList>
            <person name="Ali S."/>
            <person name="Shao J."/>
            <person name="Larry D.J."/>
            <person name="Kronmiller B."/>
            <person name="Shen D."/>
            <person name="Strem M.D."/>
            <person name="Melnick R.L."/>
            <person name="Guiltinan M.J."/>
            <person name="Tyler B.M."/>
            <person name="Meinhardt L.W."/>
            <person name="Bailey B.A."/>
        </authorList>
    </citation>
    <scope>NUCLEOTIDE SEQUENCE [LARGE SCALE GENOMIC DNA]</scope>
    <source>
        <strain evidence="2">zdho120</strain>
    </source>
</reference>